<keyword evidence="4" id="KW-1185">Reference proteome</keyword>
<reference evidence="3 4" key="1">
    <citation type="submission" date="2017-09" db="EMBL/GenBank/DDBJ databases">
        <authorList>
            <person name="Ehlers B."/>
            <person name="Leendertz F.H."/>
        </authorList>
    </citation>
    <scope>NUCLEOTIDE SEQUENCE [LARGE SCALE GENOMIC DNA]</scope>
    <source>
        <strain evidence="3 4">DSM 18289</strain>
    </source>
</reference>
<name>A0A285NGW5_9HYPH</name>
<evidence type="ECO:0000259" key="2">
    <source>
        <dbReference type="Pfam" id="PF07992"/>
    </source>
</evidence>
<dbReference type="Pfam" id="PF07992">
    <property type="entry name" value="Pyr_redox_2"/>
    <property type="match status" value="1"/>
</dbReference>
<sequence length="419" mass="46196">MTSLKHIPPSCQVAIVGGGPSGLALATELKNLGIDDVVILERQVQAGGIPQHCGHYPFGFWEYKRLLKGPDYAHLLRNKAEDAGVAILTNCHVTNLAPGGHLSLTTPNGSCKMLADRVVLATGVRESSRSQRLIGGQRPQGVLSTGALQSMIYQHGKRPFKHPVILGSELVSFSAILTCRHMGIKPIAMIEEKERVIARSFNALFPKLLGIPLIMGTHNLTIHGRDQVEALSYRDREGKIHQIETDGVIVSGHFRPESALLLNSHLEMDPATGGPKVDQYGRTNDEHVFSTGNLLRSAETSAWCWNEGHKMAHILADNLHSEQTPPPITHSIELEHEALRFVMPQCLSLPPAKNHQRMEHLQIRLNRAVKGLLVLKSGDKILWSGAINSRPERRILIPLDPWIDQPIPGPLSLTIEEKR</sequence>
<dbReference type="Gene3D" id="3.50.50.60">
    <property type="entry name" value="FAD/NAD(P)-binding domain"/>
    <property type="match status" value="3"/>
</dbReference>
<dbReference type="Proteomes" id="UP000219439">
    <property type="component" value="Unassembled WGS sequence"/>
</dbReference>
<keyword evidence="1" id="KW-0560">Oxidoreductase</keyword>
<accession>A0A285NGW5</accession>
<dbReference type="EMBL" id="OBEL01000001">
    <property type="protein sequence ID" value="SNZ08742.1"/>
    <property type="molecule type" value="Genomic_DNA"/>
</dbReference>
<evidence type="ECO:0000313" key="4">
    <source>
        <dbReference type="Proteomes" id="UP000219439"/>
    </source>
</evidence>
<evidence type="ECO:0000313" key="3">
    <source>
        <dbReference type="EMBL" id="SNZ08742.1"/>
    </source>
</evidence>
<feature type="domain" description="FAD/NAD(P)-binding" evidence="2">
    <location>
        <begin position="12"/>
        <end position="295"/>
    </location>
</feature>
<protein>
    <submittedName>
        <fullName evidence="3">Thioredoxin reductase</fullName>
    </submittedName>
</protein>
<evidence type="ECO:0000256" key="1">
    <source>
        <dbReference type="ARBA" id="ARBA00023002"/>
    </source>
</evidence>
<dbReference type="GO" id="GO:0016491">
    <property type="term" value="F:oxidoreductase activity"/>
    <property type="evidence" value="ECO:0007669"/>
    <property type="project" value="UniProtKB-KW"/>
</dbReference>
<dbReference type="OrthoDB" id="5287468at2"/>
<proteinExistence type="predicted"/>
<gene>
    <name evidence="3" type="ORF">SAMN06265368_1791</name>
</gene>
<dbReference type="PANTHER" id="PTHR42949">
    <property type="entry name" value="ANAEROBIC GLYCEROL-3-PHOSPHATE DEHYDROGENASE SUBUNIT B"/>
    <property type="match status" value="1"/>
</dbReference>
<dbReference type="RefSeq" id="WP_097152904.1">
    <property type="nucleotide sequence ID" value="NZ_OBEL01000001.1"/>
</dbReference>
<dbReference type="SUPFAM" id="SSF51905">
    <property type="entry name" value="FAD/NAD(P)-binding domain"/>
    <property type="match status" value="1"/>
</dbReference>
<organism evidence="3 4">
    <name type="scientific">Cohaesibacter gelatinilyticus</name>
    <dbReference type="NCBI Taxonomy" id="372072"/>
    <lineage>
        <taxon>Bacteria</taxon>
        <taxon>Pseudomonadati</taxon>
        <taxon>Pseudomonadota</taxon>
        <taxon>Alphaproteobacteria</taxon>
        <taxon>Hyphomicrobiales</taxon>
        <taxon>Cohaesibacteraceae</taxon>
    </lineage>
</organism>
<dbReference type="PRINTS" id="PR00469">
    <property type="entry name" value="PNDRDTASEII"/>
</dbReference>
<dbReference type="PRINTS" id="PR00368">
    <property type="entry name" value="FADPNR"/>
</dbReference>
<dbReference type="AlphaFoldDB" id="A0A285NGW5"/>
<dbReference type="PANTHER" id="PTHR42949:SF3">
    <property type="entry name" value="ANAEROBIC GLYCEROL-3-PHOSPHATE DEHYDROGENASE SUBUNIT B"/>
    <property type="match status" value="1"/>
</dbReference>
<dbReference type="InterPro" id="IPR036188">
    <property type="entry name" value="FAD/NAD-bd_sf"/>
</dbReference>
<dbReference type="InterPro" id="IPR051691">
    <property type="entry name" value="Metab_Enz_Cyan_OpOx_G3PDH"/>
</dbReference>
<dbReference type="InterPro" id="IPR023753">
    <property type="entry name" value="FAD/NAD-binding_dom"/>
</dbReference>